<comment type="similarity">
    <text evidence="1 5">Belongs to the GPN-loop GTPase family.</text>
</comment>
<dbReference type="Gene3D" id="3.40.50.300">
    <property type="entry name" value="P-loop containing nucleotide triphosphate hydrolases"/>
    <property type="match status" value="1"/>
</dbReference>
<comment type="caution">
    <text evidence="6">The sequence shown here is derived from an EMBL/GenBank/DDBJ whole genome shotgun (WGS) entry which is preliminary data.</text>
</comment>
<evidence type="ECO:0000313" key="6">
    <source>
        <dbReference type="EMBL" id="KAJ4432769.1"/>
    </source>
</evidence>
<evidence type="ECO:0000313" key="8">
    <source>
        <dbReference type="Proteomes" id="UP001148838"/>
    </source>
</evidence>
<accession>A0ABQ8SFY5</accession>
<keyword evidence="8" id="KW-1185">Reference proteome</keyword>
<dbReference type="InterPro" id="IPR004130">
    <property type="entry name" value="Gpn"/>
</dbReference>
<organism evidence="6 8">
    <name type="scientific">Periplaneta americana</name>
    <name type="common">American cockroach</name>
    <name type="synonym">Blatta americana</name>
    <dbReference type="NCBI Taxonomy" id="6978"/>
    <lineage>
        <taxon>Eukaryota</taxon>
        <taxon>Metazoa</taxon>
        <taxon>Ecdysozoa</taxon>
        <taxon>Arthropoda</taxon>
        <taxon>Hexapoda</taxon>
        <taxon>Insecta</taxon>
        <taxon>Pterygota</taxon>
        <taxon>Neoptera</taxon>
        <taxon>Polyneoptera</taxon>
        <taxon>Dictyoptera</taxon>
        <taxon>Blattodea</taxon>
        <taxon>Blattoidea</taxon>
        <taxon>Blattidae</taxon>
        <taxon>Blattinae</taxon>
        <taxon>Periplaneta</taxon>
    </lineage>
</organism>
<reference evidence="6" key="1">
    <citation type="journal article" date="2022" name="Allergy">
        <title>Genome assembly and annotation of Periplaneta americana reveal a comprehensive cockroach allergen profile.</title>
        <authorList>
            <person name="Wang L."/>
            <person name="Xiong Q."/>
            <person name="Saelim N."/>
            <person name="Wang L."/>
            <person name="Nong W."/>
            <person name="Wan A.T."/>
            <person name="Shi M."/>
            <person name="Liu X."/>
            <person name="Cao Q."/>
            <person name="Hui J.H.L."/>
            <person name="Sookrung N."/>
            <person name="Leung T.F."/>
            <person name="Tungtrongchitr A."/>
            <person name="Tsui S.K.W."/>
        </authorList>
    </citation>
    <scope>NUCLEOTIDE SEQUENCE</scope>
    <source>
        <strain evidence="6">PWHHKU_190912</strain>
    </source>
</reference>
<comment type="function">
    <text evidence="5">Small GTPase required for proper localization of RNA polymerase II and III (RNAPII and RNAPIII). May act at an RNAP assembly step prior to nuclear import.</text>
</comment>
<dbReference type="PANTHER" id="PTHR21231:SF3">
    <property type="entry name" value="GPN-LOOP GTPASE 2"/>
    <property type="match status" value="1"/>
</dbReference>
<evidence type="ECO:0000313" key="7">
    <source>
        <dbReference type="EMBL" id="KAJ4432770.1"/>
    </source>
</evidence>
<dbReference type="EMBL" id="JAJSOF020000029">
    <property type="protein sequence ID" value="KAJ4432770.1"/>
    <property type="molecule type" value="Genomic_DNA"/>
</dbReference>
<dbReference type="EMBL" id="JAJSOF020000029">
    <property type="protein sequence ID" value="KAJ4432769.1"/>
    <property type="molecule type" value="Genomic_DNA"/>
</dbReference>
<evidence type="ECO:0000256" key="1">
    <source>
        <dbReference type="ARBA" id="ARBA00005290"/>
    </source>
</evidence>
<keyword evidence="3 5" id="KW-0378">Hydrolase</keyword>
<dbReference type="SUPFAM" id="SSF52540">
    <property type="entry name" value="P-loop containing nucleoside triphosphate hydrolases"/>
    <property type="match status" value="1"/>
</dbReference>
<feature type="non-terminal residue" evidence="6">
    <location>
        <position position="1"/>
    </location>
</feature>
<protein>
    <recommendedName>
        <fullName evidence="5">GPN-loop GTPase 2</fullName>
    </recommendedName>
</protein>
<gene>
    <name evidence="6" type="ORF">ANN_21408</name>
    <name evidence="7" type="ORF">ANN_21409</name>
</gene>
<keyword evidence="2 5" id="KW-0547">Nucleotide-binding</keyword>
<dbReference type="PANTHER" id="PTHR21231">
    <property type="entry name" value="XPA-BINDING PROTEIN 1-RELATED"/>
    <property type="match status" value="1"/>
</dbReference>
<name>A0ABQ8SFY5_PERAM</name>
<proteinExistence type="inferred from homology"/>
<evidence type="ECO:0000256" key="5">
    <source>
        <dbReference type="RuleBase" id="RU365059"/>
    </source>
</evidence>
<dbReference type="Proteomes" id="UP001148838">
    <property type="component" value="Unassembled WGS sequence"/>
</dbReference>
<dbReference type="InterPro" id="IPR027417">
    <property type="entry name" value="P-loop_NTPase"/>
</dbReference>
<evidence type="ECO:0000256" key="3">
    <source>
        <dbReference type="ARBA" id="ARBA00022801"/>
    </source>
</evidence>
<keyword evidence="4 5" id="KW-0342">GTP-binding</keyword>
<sequence length="201" mass="22847">LSLNLFQVELYANHNSVKNITARLLEYGFHLCSVHLVDSHYCTDPGKFISALMLSLSTMLQIELPHVNVLSKIDLTVKFGDKLLFGIDFYTDVLDLDYLLEALDDHPISRKHKKLNEALVSLVEQYSLVSFIPLDVKNQQCMLRLKNAIDKANGYVFGSGEQRNIQALLSSAVGAEYEYERTGVLRDTYEDDTEDYDTEMS</sequence>
<comment type="subunit">
    <text evidence="5">Binds to RNA polymerase II (RNAPII).</text>
</comment>
<evidence type="ECO:0000256" key="4">
    <source>
        <dbReference type="ARBA" id="ARBA00023134"/>
    </source>
</evidence>
<dbReference type="Pfam" id="PF03029">
    <property type="entry name" value="ATP_bind_1"/>
    <property type="match status" value="1"/>
</dbReference>
<evidence type="ECO:0000256" key="2">
    <source>
        <dbReference type="ARBA" id="ARBA00022741"/>
    </source>
</evidence>